<keyword evidence="3 7" id="KW-0812">Transmembrane</keyword>
<comment type="similarity">
    <text evidence="2">Belongs to the potassium channel KCNE family.</text>
</comment>
<evidence type="ECO:0000313" key="8">
    <source>
        <dbReference type="EMBL" id="KAG2456408.1"/>
    </source>
</evidence>
<dbReference type="AlphaFoldDB" id="A0A8X7WTQ0"/>
<evidence type="ECO:0000256" key="2">
    <source>
        <dbReference type="ARBA" id="ARBA00005688"/>
    </source>
</evidence>
<protein>
    <submittedName>
        <fullName evidence="8">KCNE3 protein</fullName>
    </submittedName>
</protein>
<evidence type="ECO:0000256" key="3">
    <source>
        <dbReference type="ARBA" id="ARBA00022692"/>
    </source>
</evidence>
<accession>A0A8X7WTQ0</accession>
<dbReference type="PANTHER" id="PTHR15282">
    <property type="entry name" value="POTASSIUM VOLTAGE-GATED CHANNEL SUBFAMILY E MEMBER 1, 3"/>
    <property type="match status" value="1"/>
</dbReference>
<feature type="non-terminal residue" evidence="8">
    <location>
        <position position="1"/>
    </location>
</feature>
<dbReference type="PANTHER" id="PTHR15282:SF6">
    <property type="entry name" value="POTASSIUM VOLTAGE-GATED CHANNEL SUBFAMILY E MEMBER 3"/>
    <property type="match status" value="1"/>
</dbReference>
<dbReference type="EMBL" id="JAATIS010008602">
    <property type="protein sequence ID" value="KAG2456408.1"/>
    <property type="molecule type" value="Genomic_DNA"/>
</dbReference>
<feature type="region of interest" description="Disordered" evidence="6">
    <location>
        <begin position="30"/>
        <end position="50"/>
    </location>
</feature>
<dbReference type="GO" id="GO:0015459">
    <property type="term" value="F:potassium channel regulator activity"/>
    <property type="evidence" value="ECO:0007669"/>
    <property type="project" value="TreeGrafter"/>
</dbReference>
<dbReference type="GO" id="GO:0097623">
    <property type="term" value="P:potassium ion export across plasma membrane"/>
    <property type="evidence" value="ECO:0007669"/>
    <property type="project" value="TreeGrafter"/>
</dbReference>
<feature type="transmembrane region" description="Helical" evidence="7">
    <location>
        <begin position="55"/>
        <end position="75"/>
    </location>
</feature>
<keyword evidence="4 7" id="KW-1133">Transmembrane helix</keyword>
<evidence type="ECO:0000256" key="7">
    <source>
        <dbReference type="SAM" id="Phobius"/>
    </source>
</evidence>
<feature type="compositionally biased region" description="Low complexity" evidence="6">
    <location>
        <begin position="41"/>
        <end position="50"/>
    </location>
</feature>
<proteinExistence type="inferred from homology"/>
<name>A0A8X7WTQ0_POLSE</name>
<dbReference type="GO" id="GO:0044325">
    <property type="term" value="F:transmembrane transporter binding"/>
    <property type="evidence" value="ECO:0007669"/>
    <property type="project" value="TreeGrafter"/>
</dbReference>
<evidence type="ECO:0000256" key="4">
    <source>
        <dbReference type="ARBA" id="ARBA00022989"/>
    </source>
</evidence>
<sequence length="101" mass="11644">METNEALNDIYGRLQHLLTTLNKTLRTIPGKNETEWNPVHSSSSSSSSSKNDHSYIYILFILILFSVTVAGIVLGHTRVKKTDRRQDPYKIYIERRLQPNL</sequence>
<dbReference type="GO" id="GO:0086091">
    <property type="term" value="P:regulation of heart rate by cardiac conduction"/>
    <property type="evidence" value="ECO:0007669"/>
    <property type="project" value="TreeGrafter"/>
</dbReference>
<dbReference type="Proteomes" id="UP000886611">
    <property type="component" value="Unassembled WGS sequence"/>
</dbReference>
<dbReference type="GO" id="GO:1902282">
    <property type="term" value="F:voltage-gated potassium channel activity involved in ventricular cardiac muscle cell action potential repolarization"/>
    <property type="evidence" value="ECO:0007669"/>
    <property type="project" value="TreeGrafter"/>
</dbReference>
<feature type="non-terminal residue" evidence="8">
    <location>
        <position position="101"/>
    </location>
</feature>
<evidence type="ECO:0000256" key="1">
    <source>
        <dbReference type="ARBA" id="ARBA00004167"/>
    </source>
</evidence>
<dbReference type="InterPro" id="IPR000369">
    <property type="entry name" value="K_chnl_KCNE"/>
</dbReference>
<dbReference type="GO" id="GO:0060307">
    <property type="term" value="P:regulation of ventricular cardiac muscle cell membrane repolarization"/>
    <property type="evidence" value="ECO:0007669"/>
    <property type="project" value="TreeGrafter"/>
</dbReference>
<evidence type="ECO:0000256" key="5">
    <source>
        <dbReference type="ARBA" id="ARBA00023136"/>
    </source>
</evidence>
<gene>
    <name evidence="8" type="primary">Kcne3_0</name>
    <name evidence="8" type="ORF">GTO96_0013773</name>
</gene>
<dbReference type="Pfam" id="PF02060">
    <property type="entry name" value="ISK_Channel"/>
    <property type="match status" value="1"/>
</dbReference>
<dbReference type="GO" id="GO:0008076">
    <property type="term" value="C:voltage-gated potassium channel complex"/>
    <property type="evidence" value="ECO:0007669"/>
    <property type="project" value="TreeGrafter"/>
</dbReference>
<reference evidence="8 9" key="1">
    <citation type="journal article" date="2021" name="Cell">
        <title>Tracing the genetic footprints of vertebrate landing in non-teleost ray-finned fishes.</title>
        <authorList>
            <person name="Bi X."/>
            <person name="Wang K."/>
            <person name="Yang L."/>
            <person name="Pan H."/>
            <person name="Jiang H."/>
            <person name="Wei Q."/>
            <person name="Fang M."/>
            <person name="Yu H."/>
            <person name="Zhu C."/>
            <person name="Cai Y."/>
            <person name="He Y."/>
            <person name="Gan X."/>
            <person name="Zeng H."/>
            <person name="Yu D."/>
            <person name="Zhu Y."/>
            <person name="Jiang H."/>
            <person name="Qiu Q."/>
            <person name="Yang H."/>
            <person name="Zhang Y.E."/>
            <person name="Wang W."/>
            <person name="Zhu M."/>
            <person name="He S."/>
            <person name="Zhang G."/>
        </authorList>
    </citation>
    <scope>NUCLEOTIDE SEQUENCE [LARGE SCALE GENOMIC DNA]</scope>
    <source>
        <strain evidence="8">Bchr_013</strain>
    </source>
</reference>
<organism evidence="8 9">
    <name type="scientific">Polypterus senegalus</name>
    <name type="common">Senegal bichir</name>
    <dbReference type="NCBI Taxonomy" id="55291"/>
    <lineage>
        <taxon>Eukaryota</taxon>
        <taxon>Metazoa</taxon>
        <taxon>Chordata</taxon>
        <taxon>Craniata</taxon>
        <taxon>Vertebrata</taxon>
        <taxon>Euteleostomi</taxon>
        <taxon>Actinopterygii</taxon>
        <taxon>Polypteriformes</taxon>
        <taxon>Polypteridae</taxon>
        <taxon>Polypterus</taxon>
    </lineage>
</organism>
<evidence type="ECO:0000256" key="6">
    <source>
        <dbReference type="SAM" id="MobiDB-lite"/>
    </source>
</evidence>
<comment type="subcellular location">
    <subcellularLocation>
        <location evidence="1">Membrane</location>
        <topology evidence="1">Single-pass membrane protein</topology>
    </subcellularLocation>
</comment>
<dbReference type="GO" id="GO:0005251">
    <property type="term" value="F:delayed rectifier potassium channel activity"/>
    <property type="evidence" value="ECO:0007669"/>
    <property type="project" value="TreeGrafter"/>
</dbReference>
<keyword evidence="9" id="KW-1185">Reference proteome</keyword>
<keyword evidence="5 7" id="KW-0472">Membrane</keyword>
<evidence type="ECO:0000313" key="9">
    <source>
        <dbReference type="Proteomes" id="UP000886611"/>
    </source>
</evidence>
<comment type="caution">
    <text evidence="8">The sequence shown here is derived from an EMBL/GenBank/DDBJ whole genome shotgun (WGS) entry which is preliminary data.</text>
</comment>